<accession>A0AAE1HVQ4</accession>
<dbReference type="AlphaFoldDB" id="A0AAE1HVQ4"/>
<reference evidence="2" key="2">
    <citation type="journal article" date="2023" name="BMC Genomics">
        <title>Pest status, molecular evolution, and epigenetic factors derived from the genome assembly of Frankliniella fusca, a thysanopteran phytovirus vector.</title>
        <authorList>
            <person name="Catto M.A."/>
            <person name="Labadie P.E."/>
            <person name="Jacobson A.L."/>
            <person name="Kennedy G.G."/>
            <person name="Srinivasan R."/>
            <person name="Hunt B.G."/>
        </authorList>
    </citation>
    <scope>NUCLEOTIDE SEQUENCE</scope>
    <source>
        <strain evidence="2">PL_HMW_Pooled</strain>
    </source>
</reference>
<sequence>MPFILYLIKDGELINTKFLFGTEAKHLFDAYKKMTFKHVEKGEGPLTCWRAEDEAEQAAQQPGDTRAGLRRSCSSCNRQDSAMGQSKAPHEKQSHRTHLLRRVHRRGRRGLLLLPGAALVVVLPGSGLAPAPASTAQRQQWEQRQQPEASERLLPVQSRTVQDAAHAPRLGSLKGPERCLHGAAAPNSCASDTSDMDPADSWLSAWKFSLLYSSRSSSRVRSGDGSGSDTTRRPGVRGVSASGSSYTLPPLEAVSPAWRTRKAKGHRSGAEAEAGTEAGSRAVAARHPAHVLGEVVDEPQDLLPRLLLQESLVLPQLLRSTFIKADLARAGRRFSFHNAPQQDLAAAPSLEIQIEEEH</sequence>
<feature type="region of interest" description="Disordered" evidence="1">
    <location>
        <begin position="54"/>
        <end position="99"/>
    </location>
</feature>
<keyword evidence="3" id="KW-1185">Reference proteome</keyword>
<feature type="compositionally biased region" description="Low complexity" evidence="1">
    <location>
        <begin position="271"/>
        <end position="281"/>
    </location>
</feature>
<comment type="caution">
    <text evidence="2">The sequence shown here is derived from an EMBL/GenBank/DDBJ whole genome shotgun (WGS) entry which is preliminary data.</text>
</comment>
<evidence type="ECO:0000313" key="2">
    <source>
        <dbReference type="EMBL" id="KAK3928314.1"/>
    </source>
</evidence>
<feature type="region of interest" description="Disordered" evidence="1">
    <location>
        <begin position="217"/>
        <end position="281"/>
    </location>
</feature>
<feature type="compositionally biased region" description="Low complexity" evidence="1">
    <location>
        <begin position="137"/>
        <end position="146"/>
    </location>
</feature>
<gene>
    <name evidence="2" type="ORF">KUF71_016561</name>
</gene>
<name>A0AAE1HVQ4_9NEOP</name>
<proteinExistence type="predicted"/>
<feature type="region of interest" description="Disordered" evidence="1">
    <location>
        <begin position="129"/>
        <end position="178"/>
    </location>
</feature>
<protein>
    <submittedName>
        <fullName evidence="2">Glutamate 5-kinase</fullName>
    </submittedName>
</protein>
<evidence type="ECO:0000256" key="1">
    <source>
        <dbReference type="SAM" id="MobiDB-lite"/>
    </source>
</evidence>
<dbReference type="Proteomes" id="UP001219518">
    <property type="component" value="Unassembled WGS sequence"/>
</dbReference>
<organism evidence="2 3">
    <name type="scientific">Frankliniella fusca</name>
    <dbReference type="NCBI Taxonomy" id="407009"/>
    <lineage>
        <taxon>Eukaryota</taxon>
        <taxon>Metazoa</taxon>
        <taxon>Ecdysozoa</taxon>
        <taxon>Arthropoda</taxon>
        <taxon>Hexapoda</taxon>
        <taxon>Insecta</taxon>
        <taxon>Pterygota</taxon>
        <taxon>Neoptera</taxon>
        <taxon>Paraneoptera</taxon>
        <taxon>Thysanoptera</taxon>
        <taxon>Terebrantia</taxon>
        <taxon>Thripoidea</taxon>
        <taxon>Thripidae</taxon>
        <taxon>Frankliniella</taxon>
    </lineage>
</organism>
<reference evidence="2" key="1">
    <citation type="submission" date="2021-07" db="EMBL/GenBank/DDBJ databases">
        <authorList>
            <person name="Catto M.A."/>
            <person name="Jacobson A."/>
            <person name="Kennedy G."/>
            <person name="Labadie P."/>
            <person name="Hunt B.G."/>
            <person name="Srinivasan R."/>
        </authorList>
    </citation>
    <scope>NUCLEOTIDE SEQUENCE</scope>
    <source>
        <strain evidence="2">PL_HMW_Pooled</strain>
        <tissue evidence="2">Head</tissue>
    </source>
</reference>
<feature type="compositionally biased region" description="Polar residues" evidence="1">
    <location>
        <begin position="72"/>
        <end position="84"/>
    </location>
</feature>
<evidence type="ECO:0000313" key="3">
    <source>
        <dbReference type="Proteomes" id="UP001219518"/>
    </source>
</evidence>
<dbReference type="EMBL" id="JAHWGI010001326">
    <property type="protein sequence ID" value="KAK3928314.1"/>
    <property type="molecule type" value="Genomic_DNA"/>
</dbReference>